<dbReference type="PANTHER" id="PTHR42930:SF3">
    <property type="entry name" value="PHOSPHATE-SPECIFIC TRANSPORT SYSTEM ACCESSORY PROTEIN PHOU"/>
    <property type="match status" value="1"/>
</dbReference>
<dbReference type="Proteomes" id="UP001597296">
    <property type="component" value="Unassembled WGS sequence"/>
</dbReference>
<accession>A0ABW5CBX7</accession>
<comment type="similarity">
    <text evidence="1 2">Belongs to the PhoU family.</text>
</comment>
<dbReference type="PANTHER" id="PTHR42930">
    <property type="entry name" value="PHOSPHATE-SPECIFIC TRANSPORT SYSTEM ACCESSORY PROTEIN PHOU"/>
    <property type="match status" value="1"/>
</dbReference>
<keyword evidence="2" id="KW-0963">Cytoplasm</keyword>
<name>A0ABW5CBX7_9PROT</name>
<comment type="caution">
    <text evidence="4">The sequence shown here is derived from an EMBL/GenBank/DDBJ whole genome shotgun (WGS) entry which is preliminary data.</text>
</comment>
<sequence length="237" mass="25831">MSIGEQHIVKSFDVELGKLTDAVARMGGLAEAQLAAAIEALETRDSEQASRVVGEDSRIDEIDAFINEQAIRVLALRGPLADDLRTAVTALKIGGEIERIGDLAANVAKRSLVLNQAPAVAQVRSVGRLGREALAMVKDVLDAYLTSDSARAVAVRERDRDLDEIHSALFREILTYMIEDPRNITSCSHLLFIAKNLERIGDHATNIAEMTYFRVSGKALPDDRVKHDTSSSAPEEV</sequence>
<keyword evidence="2" id="KW-0813">Transport</keyword>
<comment type="subcellular location">
    <subcellularLocation>
        <location evidence="2">Cytoplasm</location>
    </subcellularLocation>
</comment>
<feature type="domain" description="PhoU" evidence="3">
    <location>
        <begin position="128"/>
        <end position="210"/>
    </location>
</feature>
<protein>
    <recommendedName>
        <fullName evidence="2">Phosphate-specific transport system accessory protein PhoU</fullName>
    </recommendedName>
</protein>
<dbReference type="InterPro" id="IPR026022">
    <property type="entry name" value="PhoU_dom"/>
</dbReference>
<dbReference type="Pfam" id="PF01895">
    <property type="entry name" value="PhoU"/>
    <property type="match status" value="2"/>
</dbReference>
<keyword evidence="5" id="KW-1185">Reference proteome</keyword>
<dbReference type="SUPFAM" id="SSF109755">
    <property type="entry name" value="PhoU-like"/>
    <property type="match status" value="1"/>
</dbReference>
<keyword evidence="2" id="KW-0592">Phosphate transport</keyword>
<evidence type="ECO:0000256" key="1">
    <source>
        <dbReference type="ARBA" id="ARBA00008107"/>
    </source>
</evidence>
<evidence type="ECO:0000313" key="5">
    <source>
        <dbReference type="Proteomes" id="UP001597296"/>
    </source>
</evidence>
<reference evidence="5" key="1">
    <citation type="journal article" date="2019" name="Int. J. Syst. Evol. Microbiol.">
        <title>The Global Catalogue of Microorganisms (GCM) 10K type strain sequencing project: providing services to taxonomists for standard genome sequencing and annotation.</title>
        <authorList>
            <consortium name="The Broad Institute Genomics Platform"/>
            <consortium name="The Broad Institute Genome Sequencing Center for Infectious Disease"/>
            <person name="Wu L."/>
            <person name="Ma J."/>
        </authorList>
    </citation>
    <scope>NUCLEOTIDE SEQUENCE [LARGE SCALE GENOMIC DNA]</scope>
    <source>
        <strain evidence="5">KCTC 15012</strain>
    </source>
</reference>
<dbReference type="PIRSF" id="PIRSF003107">
    <property type="entry name" value="PhoU"/>
    <property type="match status" value="1"/>
</dbReference>
<dbReference type="EMBL" id="JBHUIY010000020">
    <property type="protein sequence ID" value="MFD2234348.1"/>
    <property type="molecule type" value="Genomic_DNA"/>
</dbReference>
<evidence type="ECO:0000313" key="4">
    <source>
        <dbReference type="EMBL" id="MFD2234348.1"/>
    </source>
</evidence>
<dbReference type="NCBIfam" id="TIGR02135">
    <property type="entry name" value="phoU_full"/>
    <property type="match status" value="1"/>
</dbReference>
<proteinExistence type="inferred from homology"/>
<dbReference type="InterPro" id="IPR038078">
    <property type="entry name" value="PhoU-like_sf"/>
</dbReference>
<gene>
    <name evidence="4" type="primary">phoU</name>
    <name evidence="4" type="ORF">ACFSNB_11080</name>
</gene>
<feature type="domain" description="PhoU" evidence="3">
    <location>
        <begin position="23"/>
        <end position="110"/>
    </location>
</feature>
<comment type="subunit">
    <text evidence="2">Homodimer.</text>
</comment>
<dbReference type="Gene3D" id="1.20.58.220">
    <property type="entry name" value="Phosphate transport system protein phou homolog 2, domain 2"/>
    <property type="match status" value="2"/>
</dbReference>
<organism evidence="4 5">
    <name type="scientific">Phaeospirillum tilakii</name>
    <dbReference type="NCBI Taxonomy" id="741673"/>
    <lineage>
        <taxon>Bacteria</taxon>
        <taxon>Pseudomonadati</taxon>
        <taxon>Pseudomonadota</taxon>
        <taxon>Alphaproteobacteria</taxon>
        <taxon>Rhodospirillales</taxon>
        <taxon>Rhodospirillaceae</taxon>
        <taxon>Phaeospirillum</taxon>
    </lineage>
</organism>
<evidence type="ECO:0000259" key="3">
    <source>
        <dbReference type="Pfam" id="PF01895"/>
    </source>
</evidence>
<evidence type="ECO:0000256" key="2">
    <source>
        <dbReference type="PIRNR" id="PIRNR003107"/>
    </source>
</evidence>
<comment type="function">
    <text evidence="2">Plays a role in the regulation of phosphate uptake.</text>
</comment>
<dbReference type="InterPro" id="IPR028366">
    <property type="entry name" value="PhoU"/>
</dbReference>
<dbReference type="RefSeq" id="WP_377316477.1">
    <property type="nucleotide sequence ID" value="NZ_JBHUIY010000020.1"/>
</dbReference>